<dbReference type="OrthoDB" id="2056812at2"/>
<name>A0A2K4ZIJ5_9FIRM</name>
<dbReference type="RefSeq" id="WP_103240356.1">
    <property type="nucleotide sequence ID" value="NZ_JANJZD010000015.1"/>
</dbReference>
<dbReference type="AlphaFoldDB" id="A0A2K4ZIJ5"/>
<reference evidence="1 2" key="1">
    <citation type="submission" date="2018-01" db="EMBL/GenBank/DDBJ databases">
        <authorList>
            <person name="Gaut B.S."/>
            <person name="Morton B.R."/>
            <person name="Clegg M.T."/>
            <person name="Duvall M.R."/>
        </authorList>
    </citation>
    <scope>NUCLEOTIDE SEQUENCE [LARGE SCALE GENOMIC DNA]</scope>
    <source>
        <strain evidence="1">GP69</strain>
    </source>
</reference>
<proteinExistence type="predicted"/>
<evidence type="ECO:0000313" key="2">
    <source>
        <dbReference type="Proteomes" id="UP000236311"/>
    </source>
</evidence>
<organism evidence="1 2">
    <name type="scientific">Acetatifactor muris</name>
    <dbReference type="NCBI Taxonomy" id="879566"/>
    <lineage>
        <taxon>Bacteria</taxon>
        <taxon>Bacillati</taxon>
        <taxon>Bacillota</taxon>
        <taxon>Clostridia</taxon>
        <taxon>Lachnospirales</taxon>
        <taxon>Lachnospiraceae</taxon>
        <taxon>Acetatifactor</taxon>
    </lineage>
</organism>
<gene>
    <name evidence="1" type="ORF">AMURIS_03025</name>
</gene>
<dbReference type="Proteomes" id="UP000236311">
    <property type="component" value="Unassembled WGS sequence"/>
</dbReference>
<accession>A0A2K4ZIJ5</accession>
<dbReference type="EMBL" id="OFSM01000015">
    <property type="protein sequence ID" value="SOY30298.1"/>
    <property type="molecule type" value="Genomic_DNA"/>
</dbReference>
<evidence type="ECO:0000313" key="1">
    <source>
        <dbReference type="EMBL" id="SOY30298.1"/>
    </source>
</evidence>
<sequence length="178" mass="19443">MKKNLLSVLILVLMIVNIALSAVMMINVLSTNQKTAALMDSIGAAMNLEMYQPGAGPEVAVSDTETHVMEPMTIQLAFSNVVNADGTVSKSDKPVYIVFDISLLMDKNHEDYAEFSGSISSYDSMITDAISAVVSSYTEEECRAAFTTDIRNEILTSIQTLFKSKFIYGITLSNIKYG</sequence>
<evidence type="ECO:0008006" key="3">
    <source>
        <dbReference type="Google" id="ProtNLM"/>
    </source>
</evidence>
<protein>
    <recommendedName>
        <fullName evidence="3">Flagellar protein FliL</fullName>
    </recommendedName>
</protein>
<keyword evidence="2" id="KW-1185">Reference proteome</keyword>